<reference evidence="12 13" key="1">
    <citation type="journal article" date="2020" name="ISME J.">
        <title>Uncovering the hidden diversity of litter-decomposition mechanisms in mushroom-forming fungi.</title>
        <authorList>
            <person name="Floudas D."/>
            <person name="Bentzer J."/>
            <person name="Ahren D."/>
            <person name="Johansson T."/>
            <person name="Persson P."/>
            <person name="Tunlid A."/>
        </authorList>
    </citation>
    <scope>NUCLEOTIDE SEQUENCE [LARGE SCALE GENOMIC DNA]</scope>
    <source>
        <strain evidence="12 13">CBS 146.42</strain>
    </source>
</reference>
<dbReference type="GO" id="GO:0003723">
    <property type="term" value="F:RNA binding"/>
    <property type="evidence" value="ECO:0007669"/>
    <property type="project" value="UniProtKB-KW"/>
</dbReference>
<feature type="domain" description="5'-3' exoribonuclease 1 SH3-like" evidence="9">
    <location>
        <begin position="1128"/>
        <end position="1194"/>
    </location>
</feature>
<dbReference type="InterPro" id="IPR047008">
    <property type="entry name" value="XRN1_SH3_sf"/>
</dbReference>
<dbReference type="GO" id="GO:0005634">
    <property type="term" value="C:nucleus"/>
    <property type="evidence" value="ECO:0007669"/>
    <property type="project" value="TreeGrafter"/>
</dbReference>
<dbReference type="Pfam" id="PF18332">
    <property type="entry name" value="XRN1_D1"/>
    <property type="match status" value="1"/>
</dbReference>
<evidence type="ECO:0000259" key="9">
    <source>
        <dbReference type="Pfam" id="PF18129"/>
    </source>
</evidence>
<dbReference type="InterPro" id="IPR041412">
    <property type="entry name" value="Xrn1_helical"/>
</dbReference>
<comment type="subcellular location">
    <subcellularLocation>
        <location evidence="5">Cytoplasm</location>
    </subcellularLocation>
</comment>
<dbReference type="InterPro" id="IPR004859">
    <property type="entry name" value="Xrn1_N"/>
</dbReference>
<dbReference type="GO" id="GO:0000184">
    <property type="term" value="P:nuclear-transcribed mRNA catabolic process, nonsense-mediated decay"/>
    <property type="evidence" value="ECO:0007669"/>
    <property type="project" value="UniProtKB-KW"/>
</dbReference>
<dbReference type="GO" id="GO:0016075">
    <property type="term" value="P:rRNA catabolic process"/>
    <property type="evidence" value="ECO:0007669"/>
    <property type="project" value="TreeGrafter"/>
</dbReference>
<evidence type="ECO:0000259" key="10">
    <source>
        <dbReference type="Pfam" id="PF18332"/>
    </source>
</evidence>
<feature type="region of interest" description="Disordered" evidence="6">
    <location>
        <begin position="1208"/>
        <end position="1244"/>
    </location>
</feature>
<keyword evidence="5" id="KW-0694">RNA-binding</keyword>
<keyword evidence="3 5" id="KW-0269">Exonuclease</keyword>
<evidence type="ECO:0000256" key="2">
    <source>
        <dbReference type="ARBA" id="ARBA00022801"/>
    </source>
</evidence>
<keyword evidence="5" id="KW-0866">Nonsense-mediated mRNA decay</keyword>
<gene>
    <name evidence="12" type="ORF">D9756_009691</name>
</gene>
<evidence type="ECO:0000256" key="5">
    <source>
        <dbReference type="PIRNR" id="PIRNR006743"/>
    </source>
</evidence>
<keyword evidence="13" id="KW-1185">Reference proteome</keyword>
<dbReference type="CDD" id="cd18673">
    <property type="entry name" value="PIN_XRN1-2-like"/>
    <property type="match status" value="1"/>
</dbReference>
<dbReference type="Pfam" id="PF18334">
    <property type="entry name" value="XRN1_D2_D3"/>
    <property type="match status" value="1"/>
</dbReference>
<comment type="function">
    <text evidence="5">Multifunctional protein that exhibits several independent functions at different levels of the cellular processes. 5'-3' exonuclease component of the nonsense-mediated mRNA decay (NMD) which is a highly conserved mRNA degradation pathway, an RNA surveillance system whose role is to identify and rid cells of mRNA with premature termination codons and thus prevents accumulation of potentially harmful truncated proteins.</text>
</comment>
<evidence type="ECO:0000259" key="7">
    <source>
        <dbReference type="Pfam" id="PF03159"/>
    </source>
</evidence>
<dbReference type="Pfam" id="PF17846">
    <property type="entry name" value="XRN_M"/>
    <property type="match status" value="1"/>
</dbReference>
<feature type="compositionally biased region" description="Basic and acidic residues" evidence="6">
    <location>
        <begin position="447"/>
        <end position="463"/>
    </location>
</feature>
<feature type="region of interest" description="Disordered" evidence="6">
    <location>
        <begin position="405"/>
        <end position="469"/>
    </location>
</feature>
<dbReference type="Gene3D" id="2.170.260.40">
    <property type="match status" value="1"/>
</dbReference>
<organism evidence="12 13">
    <name type="scientific">Leucocoprinus leucothites</name>
    <dbReference type="NCBI Taxonomy" id="201217"/>
    <lineage>
        <taxon>Eukaryota</taxon>
        <taxon>Fungi</taxon>
        <taxon>Dikarya</taxon>
        <taxon>Basidiomycota</taxon>
        <taxon>Agaricomycotina</taxon>
        <taxon>Agaricomycetes</taxon>
        <taxon>Agaricomycetidae</taxon>
        <taxon>Agaricales</taxon>
        <taxon>Agaricineae</taxon>
        <taxon>Agaricaceae</taxon>
        <taxon>Leucocoprinus</taxon>
    </lineage>
</organism>
<comment type="caution">
    <text evidence="12">The sequence shown here is derived from an EMBL/GenBank/DDBJ whole genome shotgun (WGS) entry which is preliminary data.</text>
</comment>
<dbReference type="PIRSF" id="PIRSF006743">
    <property type="entry name" value="Exonuclease_Xnr1"/>
    <property type="match status" value="1"/>
</dbReference>
<evidence type="ECO:0000256" key="6">
    <source>
        <dbReference type="SAM" id="MobiDB-lite"/>
    </source>
</evidence>
<evidence type="ECO:0000256" key="1">
    <source>
        <dbReference type="ARBA" id="ARBA00022722"/>
    </source>
</evidence>
<dbReference type="InterPro" id="IPR027073">
    <property type="entry name" value="5_3_exoribonuclease"/>
</dbReference>
<dbReference type="InterPro" id="IPR041106">
    <property type="entry name" value="XRN1_D2_D3"/>
</dbReference>
<evidence type="ECO:0000313" key="12">
    <source>
        <dbReference type="EMBL" id="KAF5348597.1"/>
    </source>
</evidence>
<accession>A0A8H5FTX8</accession>
<evidence type="ECO:0000259" key="8">
    <source>
        <dbReference type="Pfam" id="PF17846"/>
    </source>
</evidence>
<dbReference type="InterPro" id="IPR040992">
    <property type="entry name" value="XRN1_D1"/>
</dbReference>
<evidence type="ECO:0000256" key="3">
    <source>
        <dbReference type="ARBA" id="ARBA00022839"/>
    </source>
</evidence>
<dbReference type="GO" id="GO:0004534">
    <property type="term" value="F:5'-3' RNA exonuclease activity"/>
    <property type="evidence" value="ECO:0007669"/>
    <property type="project" value="TreeGrafter"/>
</dbReference>
<dbReference type="EC" id="3.1.13.-" evidence="5"/>
<keyword evidence="1 5" id="KW-0540">Nuclease</keyword>
<feature type="domain" description="Xrn1 helical" evidence="8">
    <location>
        <begin position="240"/>
        <end position="635"/>
    </location>
</feature>
<dbReference type="Gene3D" id="2.30.30.750">
    <property type="match status" value="1"/>
</dbReference>
<dbReference type="Pfam" id="PF18129">
    <property type="entry name" value="SH3_12"/>
    <property type="match status" value="1"/>
</dbReference>
<protein>
    <recommendedName>
        <fullName evidence="5">5'-3' exoribonuclease 1</fullName>
        <ecNumber evidence="5">3.1.13.-</ecNumber>
    </recommendedName>
</protein>
<feature type="domain" description="Xrn1 N-terminal" evidence="7">
    <location>
        <begin position="2"/>
        <end position="194"/>
    </location>
</feature>
<dbReference type="InterPro" id="IPR016494">
    <property type="entry name" value="5_3_exoribonuclease_1"/>
</dbReference>
<dbReference type="PANTHER" id="PTHR12341">
    <property type="entry name" value="5'-&gt;3' EXORIBONUCLEASE"/>
    <property type="match status" value="1"/>
</dbReference>
<dbReference type="Gene3D" id="3.40.50.12390">
    <property type="match status" value="2"/>
</dbReference>
<feature type="compositionally biased region" description="Low complexity" evidence="6">
    <location>
        <begin position="417"/>
        <end position="426"/>
    </location>
</feature>
<evidence type="ECO:0000259" key="11">
    <source>
        <dbReference type="Pfam" id="PF18334"/>
    </source>
</evidence>
<dbReference type="AlphaFoldDB" id="A0A8H5FTX8"/>
<sequence length="1244" mass="141493">MADNFYVDFNGIIYRCAQASDGTDFRSEEDIFSSIFRYVDYLFDKIHPKHVFFIAVDGVSPRAKMRLLRQRGFLDAKMQERAEQNGEKLSEGQQFDIYCIQPGTPFMIRLSEHLRYYINKKITDDANWRNVEVILSGPDVPGEGEHKIMEYIRASRAKKDYSQSTRHCVYGTDADLIMLGLSSHELHFSVLREKSRFSDLRQNGTRSFDSMCFCLLHLSLMREYLDLDFHNLVPMLPFEYNLENIIDDFILLTLFLGNDFLPYLPLFRMHRNGLESLLDIYKRVLPTLDGYLNIDGTISLKRLQALFIEMAHFERQYLEKMLTEESTPLVLTEPEREILSQVKAYVLSTRSGSPVEPSNLSMINNFSARERAFIRHLANVFHLKVHWDKSDADGNNIITWALHEAPDEDRTEDTHAGDSSSQGSSDDSGDDDGETGKGTSTAPALKQYDESSKLDGTNNREPEQTEESVEERFLKWKSSYYEDRFDIPDSKPDEMRELVYRYIEGLEWIVRYYYKGVPSWSWFYNYHYSPRVSDLLDIEQLTFNFDVGRPFKPFEQLVAMMSPAQIEHVPPTYRDLLTMSDSPILDLYPTRFEVEVTTKRVAKVPFIDEDRLLRAMEAIEYKLTPEEKRRKRSSTALKVIYGTRDPVMFRSPHSDILPHIYDCHADMEPLTFGVLSSVQSLPGLGSDSFGTQSSPGFPSFKTIPHSAVLDFHSVNVHRPPATENSELRNKSIIVKVDNQYEGLSAQEIAERTIGERTFIGWPYSREGLVTGASDSTFIYDRPASSGDRPSKVVSIRHSIRGSSQWKNKVERLEQIYSDRGISTGPVEVLLLVRPLLGIQMSETGATTEEYVAESDAVDFPVQMCVMTVDLEDPRFVEKGPSQLKDLFAEGTRMTFLGDTAYGSLARATATEDTNLTVLVEWTPQETTELQEIASLVNRTTSSEYLLSHQVAELLHISTLALAKITSSFFVTVGPDSIRVNIGLDLKFDGKGIKVAGYTKREGRHWQYSDKAIALVKSYQAEFPEIFECLDTVGFDTPPASKVFKNSEPRKRTREVVQWLEARGVPDSFERVPLSYKVLPKETIAKLEQVLDSMTKTVTEPTKKEIVIEKYQSPAILQHEYALDRMQKQVFALGDRVRMVRSSGSVSLGEKGVVVGYDNDLLDVVWDKPFVLGSTLNGRCSKYRGATVDPKTCLNLTNPEFAFSMDAEKPLSPVDAPSSRYVPPHLRASQRQASNTGSRSLSGLK</sequence>
<name>A0A8H5FTX8_9AGAR</name>
<dbReference type="GO" id="GO:0005737">
    <property type="term" value="C:cytoplasm"/>
    <property type="evidence" value="ECO:0007669"/>
    <property type="project" value="UniProtKB-SubCell"/>
</dbReference>
<dbReference type="PANTHER" id="PTHR12341:SF7">
    <property type="entry name" value="5'-3' EXORIBONUCLEASE 1"/>
    <property type="match status" value="1"/>
</dbReference>
<comment type="similarity">
    <text evidence="4 5">Belongs to the 5'-3' exonuclease family.</text>
</comment>
<dbReference type="Proteomes" id="UP000559027">
    <property type="component" value="Unassembled WGS sequence"/>
</dbReference>
<dbReference type="OrthoDB" id="372487at2759"/>
<feature type="compositionally biased region" description="Polar residues" evidence="6">
    <location>
        <begin position="1228"/>
        <end position="1244"/>
    </location>
</feature>
<dbReference type="EMBL" id="JAACJO010000019">
    <property type="protein sequence ID" value="KAF5348597.1"/>
    <property type="molecule type" value="Genomic_DNA"/>
</dbReference>
<evidence type="ECO:0000313" key="13">
    <source>
        <dbReference type="Proteomes" id="UP000559027"/>
    </source>
</evidence>
<dbReference type="Pfam" id="PF03159">
    <property type="entry name" value="XRN_N"/>
    <property type="match status" value="1"/>
</dbReference>
<dbReference type="InterPro" id="IPR041385">
    <property type="entry name" value="SH3_12"/>
</dbReference>
<keyword evidence="5" id="KW-0963">Cytoplasm</keyword>
<keyword evidence="2 5" id="KW-0378">Hydrolase</keyword>
<dbReference type="Gene3D" id="1.25.40.1050">
    <property type="match status" value="1"/>
</dbReference>
<proteinExistence type="inferred from homology"/>
<feature type="domain" description="5'-3' exoribonuclease 1 D1" evidence="10">
    <location>
        <begin position="689"/>
        <end position="878"/>
    </location>
</feature>
<feature type="domain" description="Exoribonuclease Xrn1 D2/D3" evidence="11">
    <location>
        <begin position="884"/>
        <end position="1105"/>
    </location>
</feature>
<dbReference type="InterPro" id="IPR047007">
    <property type="entry name" value="XRN1_D1_sf"/>
</dbReference>
<evidence type="ECO:0000256" key="4">
    <source>
        <dbReference type="ARBA" id="ARBA00038299"/>
    </source>
</evidence>